<sequence length="127" mass="13865">MKSIYIIFTSFITAALTAPPSSRPRGVNLLQKRVCTPPDNIHVYDIGPPPTVILGCLVEAGCEYCCADGVVPLVNNTPYAPVPPYVNTTNRCHLHIDPETGPESCTLPEEIPGLAWHCDDEHDDDDH</sequence>
<accession>A0AAV9VGD7</accession>
<protein>
    <submittedName>
        <fullName evidence="2">Uncharacterized protein</fullName>
    </submittedName>
</protein>
<name>A0AAV9VGD7_9PEZI</name>
<comment type="caution">
    <text evidence="2">The sequence shown here is derived from an EMBL/GenBank/DDBJ whole genome shotgun (WGS) entry which is preliminary data.</text>
</comment>
<evidence type="ECO:0000313" key="3">
    <source>
        <dbReference type="Proteomes" id="UP001373714"/>
    </source>
</evidence>
<organism evidence="2 3">
    <name type="scientific">Orbilia blumenaviensis</name>
    <dbReference type="NCBI Taxonomy" id="1796055"/>
    <lineage>
        <taxon>Eukaryota</taxon>
        <taxon>Fungi</taxon>
        <taxon>Dikarya</taxon>
        <taxon>Ascomycota</taxon>
        <taxon>Pezizomycotina</taxon>
        <taxon>Orbiliomycetes</taxon>
        <taxon>Orbiliales</taxon>
        <taxon>Orbiliaceae</taxon>
        <taxon>Orbilia</taxon>
    </lineage>
</organism>
<evidence type="ECO:0000256" key="1">
    <source>
        <dbReference type="SAM" id="SignalP"/>
    </source>
</evidence>
<dbReference type="EMBL" id="JAVHNS010000004">
    <property type="protein sequence ID" value="KAK6358810.1"/>
    <property type="molecule type" value="Genomic_DNA"/>
</dbReference>
<evidence type="ECO:0000313" key="2">
    <source>
        <dbReference type="EMBL" id="KAK6358810.1"/>
    </source>
</evidence>
<gene>
    <name evidence="2" type="ORF">TWF730_008129</name>
</gene>
<proteinExistence type="predicted"/>
<dbReference type="AlphaFoldDB" id="A0AAV9VGD7"/>
<feature type="signal peptide" evidence="1">
    <location>
        <begin position="1"/>
        <end position="17"/>
    </location>
</feature>
<keyword evidence="3" id="KW-1185">Reference proteome</keyword>
<keyword evidence="1" id="KW-0732">Signal</keyword>
<feature type="chain" id="PRO_5043877784" evidence="1">
    <location>
        <begin position="18"/>
        <end position="127"/>
    </location>
</feature>
<dbReference type="Proteomes" id="UP001373714">
    <property type="component" value="Unassembled WGS sequence"/>
</dbReference>
<reference evidence="2 3" key="1">
    <citation type="submission" date="2019-10" db="EMBL/GenBank/DDBJ databases">
        <authorList>
            <person name="Palmer J.M."/>
        </authorList>
    </citation>
    <scope>NUCLEOTIDE SEQUENCE [LARGE SCALE GENOMIC DNA]</scope>
    <source>
        <strain evidence="2 3">TWF730</strain>
    </source>
</reference>